<proteinExistence type="predicted"/>
<keyword evidence="6" id="KW-1185">Reference proteome</keyword>
<dbReference type="KEGG" id="lal:AT746_00315"/>
<evidence type="ECO:0000313" key="6">
    <source>
        <dbReference type="Proteomes" id="UP000068447"/>
    </source>
</evidence>
<reference evidence="5 6" key="1">
    <citation type="submission" date="2015-12" db="EMBL/GenBank/DDBJ databases">
        <title>Complete genome of Lacimicrobium alkaliphilum KCTC 32984.</title>
        <authorList>
            <person name="Kim S.-G."/>
            <person name="Lee Y.-J."/>
        </authorList>
    </citation>
    <scope>NUCLEOTIDE SEQUENCE [LARGE SCALE GENOMIC DNA]</scope>
    <source>
        <strain evidence="5 6">YelD216</strain>
    </source>
</reference>
<sequence length="106" mass="12226">MQQDCPVQAALDILRGRWKPSILFELKAHCRRYSELQRALPRISAQALTTQLKQLEADGLIERQVYAEVPVRVEYRLSEFGASLSEVMDSLESWGSSYLAYRKDHL</sequence>
<organism evidence="5 6">
    <name type="scientific">Lacimicrobium alkaliphilum</name>
    <dbReference type="NCBI Taxonomy" id="1526571"/>
    <lineage>
        <taxon>Bacteria</taxon>
        <taxon>Pseudomonadati</taxon>
        <taxon>Pseudomonadota</taxon>
        <taxon>Gammaproteobacteria</taxon>
        <taxon>Alteromonadales</taxon>
        <taxon>Alteromonadaceae</taxon>
        <taxon>Lacimicrobium</taxon>
    </lineage>
</organism>
<dbReference type="InterPro" id="IPR036390">
    <property type="entry name" value="WH_DNA-bd_sf"/>
</dbReference>
<keyword evidence="2" id="KW-0238">DNA-binding</keyword>
<dbReference type="Proteomes" id="UP000068447">
    <property type="component" value="Chromosome"/>
</dbReference>
<evidence type="ECO:0000256" key="2">
    <source>
        <dbReference type="ARBA" id="ARBA00023125"/>
    </source>
</evidence>
<dbReference type="GO" id="GO:0003677">
    <property type="term" value="F:DNA binding"/>
    <property type="evidence" value="ECO:0007669"/>
    <property type="project" value="UniProtKB-KW"/>
</dbReference>
<keyword evidence="3" id="KW-0804">Transcription</keyword>
<name>A0A0U2ZMN0_9ALTE</name>
<dbReference type="EMBL" id="CP013650">
    <property type="protein sequence ID" value="ALT00248.1"/>
    <property type="molecule type" value="Genomic_DNA"/>
</dbReference>
<dbReference type="SUPFAM" id="SSF46785">
    <property type="entry name" value="Winged helix' DNA-binding domain"/>
    <property type="match status" value="1"/>
</dbReference>
<dbReference type="STRING" id="1526571.AT746_00315"/>
<dbReference type="PROSITE" id="PS51118">
    <property type="entry name" value="HTH_HXLR"/>
    <property type="match status" value="1"/>
</dbReference>
<evidence type="ECO:0000313" key="5">
    <source>
        <dbReference type="EMBL" id="ALT00248.1"/>
    </source>
</evidence>
<dbReference type="AlphaFoldDB" id="A0A0U2ZMN0"/>
<gene>
    <name evidence="5" type="ORF">AT746_00315</name>
</gene>
<accession>A0A0U2ZMN0</accession>
<evidence type="ECO:0000256" key="1">
    <source>
        <dbReference type="ARBA" id="ARBA00023015"/>
    </source>
</evidence>
<dbReference type="Gene3D" id="1.10.10.10">
    <property type="entry name" value="Winged helix-like DNA-binding domain superfamily/Winged helix DNA-binding domain"/>
    <property type="match status" value="1"/>
</dbReference>
<dbReference type="PANTHER" id="PTHR33204">
    <property type="entry name" value="TRANSCRIPTIONAL REGULATOR, MARR FAMILY"/>
    <property type="match status" value="1"/>
</dbReference>
<keyword evidence="1" id="KW-0805">Transcription regulation</keyword>
<evidence type="ECO:0000256" key="3">
    <source>
        <dbReference type="ARBA" id="ARBA00023163"/>
    </source>
</evidence>
<dbReference type="InterPro" id="IPR036388">
    <property type="entry name" value="WH-like_DNA-bd_sf"/>
</dbReference>
<dbReference type="InterPro" id="IPR002577">
    <property type="entry name" value="HTH_HxlR"/>
</dbReference>
<dbReference type="Pfam" id="PF01638">
    <property type="entry name" value="HxlR"/>
    <property type="match status" value="1"/>
</dbReference>
<evidence type="ECO:0000259" key="4">
    <source>
        <dbReference type="PROSITE" id="PS51118"/>
    </source>
</evidence>
<protein>
    <submittedName>
        <fullName evidence="5">HxlR family transcriptional regulator</fullName>
    </submittedName>
</protein>
<feature type="domain" description="HTH hxlR-type" evidence="4">
    <location>
        <begin position="5"/>
        <end position="103"/>
    </location>
</feature>
<dbReference type="PANTHER" id="PTHR33204:SF29">
    <property type="entry name" value="TRANSCRIPTIONAL REGULATOR"/>
    <property type="match status" value="1"/>
</dbReference>